<dbReference type="KEGG" id="rbu:PG1C_08370"/>
<evidence type="ECO:0000313" key="1">
    <source>
        <dbReference type="EMBL" id="AJP48466.1"/>
    </source>
</evidence>
<organism evidence="1 2">
    <name type="scientific">Rugosibacter aromaticivorans</name>
    <dbReference type="NCBI Taxonomy" id="1565605"/>
    <lineage>
        <taxon>Bacteria</taxon>
        <taxon>Pseudomonadati</taxon>
        <taxon>Pseudomonadota</taxon>
        <taxon>Betaproteobacteria</taxon>
        <taxon>Nitrosomonadales</taxon>
        <taxon>Sterolibacteriaceae</taxon>
        <taxon>Rugosibacter</taxon>
    </lineage>
</organism>
<protein>
    <submittedName>
        <fullName evidence="1">Uncharacterized protein</fullName>
    </submittedName>
</protein>
<dbReference type="HOGENOM" id="CLU_1420445_0_0_4"/>
<reference evidence="1 2" key="1">
    <citation type="journal article" date="2015" name="Genome Announc.">
        <title>Complete Genome Sequence of a Novel Bacterium within the Family Rhodocyclaceae That Degrades Polycyclic Aromatic Hydrocarbons.</title>
        <authorList>
            <person name="Singleton D.R."/>
            <person name="Dickey A.N."/>
            <person name="Scholl E.H."/>
            <person name="Wright F.A."/>
            <person name="Aitken M.D."/>
        </authorList>
    </citation>
    <scope>NUCLEOTIDE SEQUENCE [LARGE SCALE GENOMIC DNA]</scope>
    <source>
        <strain evidence="2">PG1-Ca6</strain>
    </source>
</reference>
<dbReference type="EMBL" id="CP010554">
    <property type="protein sequence ID" value="AJP48466.1"/>
    <property type="molecule type" value="Genomic_DNA"/>
</dbReference>
<accession>A0A0C5JM58</accession>
<sequence length="191" mass="21903">MWSGGADVVVDIQPIRRVTNADYFRTKFVKHLGGNVIRRAMRAIDHNLHAAQIEIVGKGALAKFNIAPRRIIHATRLAQPRRFHAAHGLLKLGFNRQFYGVRQFGALRGKKLDAVIVIRIMRGGNNHSRLQAQCAREISYRRGRHRAAQHDIHSCGSETRFQRRFQHIAGNTCVFADQYRRMFNRMGIIRG</sequence>
<evidence type="ECO:0000313" key="2">
    <source>
        <dbReference type="Proteomes" id="UP000061603"/>
    </source>
</evidence>
<name>A0A0C5JM58_9PROT</name>
<proteinExistence type="predicted"/>
<gene>
    <name evidence="1" type="ORF">PG1C_08370</name>
</gene>
<keyword evidence="2" id="KW-1185">Reference proteome</keyword>
<dbReference type="AlphaFoldDB" id="A0A0C5JM58"/>
<dbReference type="Proteomes" id="UP000061603">
    <property type="component" value="Chromosome"/>
</dbReference>